<dbReference type="Proteomes" id="UP000032564">
    <property type="component" value="Unassembled WGS sequence"/>
</dbReference>
<keyword evidence="11" id="KW-1185">Reference proteome</keyword>
<evidence type="ECO:0000256" key="2">
    <source>
        <dbReference type="ARBA" id="ARBA00007069"/>
    </source>
</evidence>
<feature type="transmembrane region" description="Helical" evidence="8">
    <location>
        <begin position="247"/>
        <end position="266"/>
    </location>
</feature>
<feature type="transmembrane region" description="Helical" evidence="8">
    <location>
        <begin position="53"/>
        <end position="80"/>
    </location>
</feature>
<keyword evidence="3 8" id="KW-0813">Transport</keyword>
<evidence type="ECO:0000256" key="7">
    <source>
        <dbReference type="ARBA" id="ARBA00023136"/>
    </source>
</evidence>
<dbReference type="SUPFAM" id="SSF161098">
    <property type="entry name" value="MetI-like"/>
    <property type="match status" value="1"/>
</dbReference>
<proteinExistence type="inferred from homology"/>
<dbReference type="PANTHER" id="PTHR42929">
    <property type="entry name" value="INNER MEMBRANE ABC TRANSPORTER PERMEASE PROTEIN YDCU-RELATED-RELATED"/>
    <property type="match status" value="1"/>
</dbReference>
<keyword evidence="6 8" id="KW-1133">Transmembrane helix</keyword>
<name>A0ABR5D733_9HYPH</name>
<feature type="transmembrane region" description="Helical" evidence="8">
    <location>
        <begin position="144"/>
        <end position="163"/>
    </location>
</feature>
<dbReference type="InterPro" id="IPR000515">
    <property type="entry name" value="MetI-like"/>
</dbReference>
<evidence type="ECO:0000313" key="11">
    <source>
        <dbReference type="Proteomes" id="UP000032564"/>
    </source>
</evidence>
<evidence type="ECO:0000256" key="4">
    <source>
        <dbReference type="ARBA" id="ARBA00022475"/>
    </source>
</evidence>
<evidence type="ECO:0000313" key="10">
    <source>
        <dbReference type="EMBL" id="KJF72872.1"/>
    </source>
</evidence>
<evidence type="ECO:0000259" key="9">
    <source>
        <dbReference type="PROSITE" id="PS50928"/>
    </source>
</evidence>
<dbReference type="InterPro" id="IPR035906">
    <property type="entry name" value="MetI-like_sf"/>
</dbReference>
<reference evidence="10 11" key="1">
    <citation type="submission" date="2014-12" db="EMBL/GenBank/DDBJ databases">
        <authorList>
            <person name="Kuzmanovic N."/>
            <person name="Pulawska J."/>
            <person name="Obradovic A."/>
        </authorList>
    </citation>
    <scope>NUCLEOTIDE SEQUENCE [LARGE SCALE GENOMIC DNA]</scope>
    <source>
        <strain evidence="10 11">KFB 330</strain>
    </source>
</reference>
<organism evidence="10 11">
    <name type="scientific">Agrobacterium arsenijevicii</name>
    <dbReference type="NCBI Taxonomy" id="1585697"/>
    <lineage>
        <taxon>Bacteria</taxon>
        <taxon>Pseudomonadati</taxon>
        <taxon>Pseudomonadota</taxon>
        <taxon>Alphaproteobacteria</taxon>
        <taxon>Hyphomicrobiales</taxon>
        <taxon>Rhizobiaceae</taxon>
        <taxon>Rhizobium/Agrobacterium group</taxon>
        <taxon>Agrobacterium</taxon>
    </lineage>
</organism>
<evidence type="ECO:0000256" key="8">
    <source>
        <dbReference type="RuleBase" id="RU363032"/>
    </source>
</evidence>
<feature type="transmembrane region" description="Helical" evidence="8">
    <location>
        <begin position="101"/>
        <end position="124"/>
    </location>
</feature>
<evidence type="ECO:0000256" key="3">
    <source>
        <dbReference type="ARBA" id="ARBA00022448"/>
    </source>
</evidence>
<comment type="similarity">
    <text evidence="2">Belongs to the binding-protein-dependent transport system permease family. CysTW subfamily.</text>
</comment>
<accession>A0ABR5D733</accession>
<dbReference type="EMBL" id="JWIT01000008">
    <property type="protein sequence ID" value="KJF72872.1"/>
    <property type="molecule type" value="Genomic_DNA"/>
</dbReference>
<keyword evidence="4" id="KW-1003">Cell membrane</keyword>
<evidence type="ECO:0000256" key="5">
    <source>
        <dbReference type="ARBA" id="ARBA00022692"/>
    </source>
</evidence>
<dbReference type="Gene3D" id="1.10.3720.10">
    <property type="entry name" value="MetI-like"/>
    <property type="match status" value="1"/>
</dbReference>
<dbReference type="PROSITE" id="PS50928">
    <property type="entry name" value="ABC_TM1"/>
    <property type="match status" value="1"/>
</dbReference>
<evidence type="ECO:0000256" key="6">
    <source>
        <dbReference type="ARBA" id="ARBA00022989"/>
    </source>
</evidence>
<dbReference type="PANTHER" id="PTHR42929:SF1">
    <property type="entry name" value="INNER MEMBRANE ABC TRANSPORTER PERMEASE PROTEIN YDCU-RELATED"/>
    <property type="match status" value="1"/>
</dbReference>
<sequence length="274" mass="29305">MDAGWLCLVPLAAFLLLYELMPLAGLVKSAFTVDGRLSLQNIVRAFQPSIISAFVNSLTLSAVVAVIGTIAGALLAYIIVTAGSRVVRNALTALADVSANFGGAPLAFAFVITLGSTGMITLMLKQTGVELYPGFRIYSLQGLVLAYLYFEIPLAILLLIPSMEGLRTEWREAAYSLGASKRQYWWNVALPILRPSLISCLSLLFANAFGAYATAWTLTGSSVNLVTVQIAALVRGEVQLDPGLADAIAMLSLVIMMISVSVHRLLSMCKRGQT</sequence>
<keyword evidence="7 8" id="KW-0472">Membrane</keyword>
<dbReference type="Pfam" id="PF00528">
    <property type="entry name" value="BPD_transp_1"/>
    <property type="match status" value="1"/>
</dbReference>
<gene>
    <name evidence="10" type="ORF">RP75_14735</name>
</gene>
<keyword evidence="5 8" id="KW-0812">Transmembrane</keyword>
<protein>
    <recommendedName>
        <fullName evidence="9">ABC transmembrane type-1 domain-containing protein</fullName>
    </recommendedName>
</protein>
<evidence type="ECO:0000256" key="1">
    <source>
        <dbReference type="ARBA" id="ARBA00004651"/>
    </source>
</evidence>
<dbReference type="CDD" id="cd06261">
    <property type="entry name" value="TM_PBP2"/>
    <property type="match status" value="1"/>
</dbReference>
<feature type="domain" description="ABC transmembrane type-1" evidence="9">
    <location>
        <begin position="54"/>
        <end position="266"/>
    </location>
</feature>
<comment type="subcellular location">
    <subcellularLocation>
        <location evidence="1 8">Cell membrane</location>
        <topology evidence="1 8">Multi-pass membrane protein</topology>
    </subcellularLocation>
</comment>
<comment type="caution">
    <text evidence="10">The sequence shown here is derived from an EMBL/GenBank/DDBJ whole genome shotgun (WGS) entry which is preliminary data.</text>
</comment>